<name>A0A6M8HRK9_9PROT</name>
<dbReference type="RefSeq" id="WP_171836268.1">
    <property type="nucleotide sequence ID" value="NZ_CP053708.1"/>
</dbReference>
<sequence length="117" mass="12657">MEFSDIPAWLSTGRDAVALLKAAGGLLPKGEKKAEIEGKIEDAEVALRKSNALLAKDLGFPLCQCTFPSSIMLWKEAQKAHVCPNLECGHIKPRGMQISREAVVQAHSRSGGGWMAR</sequence>
<evidence type="ECO:0000313" key="2">
    <source>
        <dbReference type="Proteomes" id="UP000500767"/>
    </source>
</evidence>
<dbReference type="AlphaFoldDB" id="A0A6M8HRK9"/>
<organism evidence="1 2">
    <name type="scientific">Lichenicola cladoniae</name>
    <dbReference type="NCBI Taxonomy" id="1484109"/>
    <lineage>
        <taxon>Bacteria</taxon>
        <taxon>Pseudomonadati</taxon>
        <taxon>Pseudomonadota</taxon>
        <taxon>Alphaproteobacteria</taxon>
        <taxon>Acetobacterales</taxon>
        <taxon>Acetobacteraceae</taxon>
        <taxon>Lichenicola</taxon>
    </lineage>
</organism>
<dbReference type="KEGG" id="lck:HN018_13115"/>
<dbReference type="EMBL" id="CP053708">
    <property type="protein sequence ID" value="QKE90851.1"/>
    <property type="molecule type" value="Genomic_DNA"/>
</dbReference>
<gene>
    <name evidence="1" type="ORF">HN018_13115</name>
</gene>
<reference evidence="1 2" key="1">
    <citation type="journal article" date="2014" name="World J. Microbiol. Biotechnol.">
        <title>Biodiversity and physiological characteristics of Antarctic and Arctic lichens-associated bacteria.</title>
        <authorList>
            <person name="Lee Y.M."/>
            <person name="Kim E.H."/>
            <person name="Lee H.K."/>
            <person name="Hong S.G."/>
        </authorList>
    </citation>
    <scope>NUCLEOTIDE SEQUENCE [LARGE SCALE GENOMIC DNA]</scope>
    <source>
        <strain evidence="1 2">PAMC 26569</strain>
    </source>
</reference>
<dbReference type="Proteomes" id="UP000500767">
    <property type="component" value="Chromosome"/>
</dbReference>
<protein>
    <submittedName>
        <fullName evidence="1">Uncharacterized protein</fullName>
    </submittedName>
</protein>
<proteinExistence type="predicted"/>
<accession>A0A6M8HRK9</accession>
<evidence type="ECO:0000313" key="1">
    <source>
        <dbReference type="EMBL" id="QKE90851.1"/>
    </source>
</evidence>
<keyword evidence="2" id="KW-1185">Reference proteome</keyword>